<evidence type="ECO:0000313" key="2">
    <source>
        <dbReference type="Proteomes" id="UP001175271"/>
    </source>
</evidence>
<comment type="caution">
    <text evidence="1">The sequence shown here is derived from an EMBL/GenBank/DDBJ whole genome shotgun (WGS) entry which is preliminary data.</text>
</comment>
<sequence length="96" mass="11399">MANFQNRMAWYLGSFKNETKRKIVGHERGITVIKFVKEKLIPTRPPDETQSRQICWHCSYIHASKHLELGTDSWNDEMRIYAKMPIRKRKASQAHQ</sequence>
<dbReference type="EMBL" id="JAUCMV010000003">
    <property type="protein sequence ID" value="KAK0407748.1"/>
    <property type="molecule type" value="Genomic_DNA"/>
</dbReference>
<reference evidence="1" key="1">
    <citation type="submission" date="2023-06" db="EMBL/GenBank/DDBJ databases">
        <title>Genomic analysis of the entomopathogenic nematode Steinernema hermaphroditum.</title>
        <authorList>
            <person name="Schwarz E.M."/>
            <person name="Heppert J.K."/>
            <person name="Baniya A."/>
            <person name="Schwartz H.T."/>
            <person name="Tan C.-H."/>
            <person name="Antoshechkin I."/>
            <person name="Sternberg P.W."/>
            <person name="Goodrich-Blair H."/>
            <person name="Dillman A.R."/>
        </authorList>
    </citation>
    <scope>NUCLEOTIDE SEQUENCE</scope>
    <source>
        <strain evidence="1">PS9179</strain>
        <tissue evidence="1">Whole animal</tissue>
    </source>
</reference>
<dbReference type="Proteomes" id="UP001175271">
    <property type="component" value="Unassembled WGS sequence"/>
</dbReference>
<dbReference type="AlphaFoldDB" id="A0AA39LSB2"/>
<organism evidence="1 2">
    <name type="scientific">Steinernema hermaphroditum</name>
    <dbReference type="NCBI Taxonomy" id="289476"/>
    <lineage>
        <taxon>Eukaryota</taxon>
        <taxon>Metazoa</taxon>
        <taxon>Ecdysozoa</taxon>
        <taxon>Nematoda</taxon>
        <taxon>Chromadorea</taxon>
        <taxon>Rhabditida</taxon>
        <taxon>Tylenchina</taxon>
        <taxon>Panagrolaimomorpha</taxon>
        <taxon>Strongyloidoidea</taxon>
        <taxon>Steinernematidae</taxon>
        <taxon>Steinernema</taxon>
    </lineage>
</organism>
<gene>
    <name evidence="1" type="ORF">QR680_003568</name>
</gene>
<name>A0AA39LSB2_9BILA</name>
<protein>
    <submittedName>
        <fullName evidence="1">Uncharacterized protein</fullName>
    </submittedName>
</protein>
<keyword evidence="2" id="KW-1185">Reference proteome</keyword>
<proteinExistence type="predicted"/>
<evidence type="ECO:0000313" key="1">
    <source>
        <dbReference type="EMBL" id="KAK0407748.1"/>
    </source>
</evidence>
<accession>A0AA39LSB2</accession>